<evidence type="ECO:0000256" key="15">
    <source>
        <dbReference type="HAMAP-Rule" id="MF_00104"/>
    </source>
</evidence>
<comment type="similarity">
    <text evidence="3">Belongs to the ribonuclease III family.</text>
</comment>
<dbReference type="Gene3D" id="1.10.1520.10">
    <property type="entry name" value="Ribonuclease III domain"/>
    <property type="match status" value="1"/>
</dbReference>
<comment type="catalytic activity">
    <reaction evidence="1 15">
        <text>Endonucleolytic cleavage to 5'-phosphomonoester.</text>
        <dbReference type="EC" id="3.1.26.3"/>
    </reaction>
</comment>
<dbReference type="GO" id="GO:0046872">
    <property type="term" value="F:metal ion binding"/>
    <property type="evidence" value="ECO:0007669"/>
    <property type="project" value="UniProtKB-KW"/>
</dbReference>
<dbReference type="Pfam" id="PF14622">
    <property type="entry name" value="Ribonucleas_3_3"/>
    <property type="match status" value="1"/>
</dbReference>
<evidence type="ECO:0000256" key="9">
    <source>
        <dbReference type="ARBA" id="ARBA00022722"/>
    </source>
</evidence>
<evidence type="ECO:0000256" key="10">
    <source>
        <dbReference type="ARBA" id="ARBA00022723"/>
    </source>
</evidence>
<keyword evidence="11 15" id="KW-0255">Endonuclease</keyword>
<dbReference type="NCBIfam" id="TIGR02191">
    <property type="entry name" value="RNaseIII"/>
    <property type="match status" value="1"/>
</dbReference>
<feature type="domain" description="DRBM" evidence="16">
    <location>
        <begin position="159"/>
        <end position="228"/>
    </location>
</feature>
<dbReference type="GO" id="GO:0010468">
    <property type="term" value="P:regulation of gene expression"/>
    <property type="evidence" value="ECO:0007669"/>
    <property type="project" value="TreeGrafter"/>
</dbReference>
<gene>
    <name evidence="15" type="primary">rnc</name>
    <name evidence="18" type="ORF">A2777_03690</name>
</gene>
<dbReference type="FunFam" id="1.10.1520.10:FF:000001">
    <property type="entry name" value="Ribonuclease 3"/>
    <property type="match status" value="1"/>
</dbReference>
<dbReference type="EC" id="3.1.26.3" evidence="15"/>
<organism evidence="18 19">
    <name type="scientific">Candidatus Gottesmanbacteria bacterium RIFCSPHIGHO2_01_FULL_40_15</name>
    <dbReference type="NCBI Taxonomy" id="1798376"/>
    <lineage>
        <taxon>Bacteria</taxon>
        <taxon>Candidatus Gottesmaniibacteriota</taxon>
    </lineage>
</organism>
<protein>
    <recommendedName>
        <fullName evidence="15">Ribonuclease 3</fullName>
        <ecNumber evidence="15">3.1.26.3</ecNumber>
    </recommendedName>
    <alternativeName>
        <fullName evidence="15">Ribonuclease III</fullName>
        <shortName evidence="15">RNase III</shortName>
    </alternativeName>
</protein>
<keyword evidence="7 15" id="KW-0507">mRNA processing</keyword>
<keyword evidence="15" id="KW-0699">rRNA-binding</keyword>
<dbReference type="SMART" id="SM00358">
    <property type="entry name" value="DSRM"/>
    <property type="match status" value="1"/>
</dbReference>
<evidence type="ECO:0000256" key="4">
    <source>
        <dbReference type="ARBA" id="ARBA00011738"/>
    </source>
</evidence>
<dbReference type="Gene3D" id="3.30.160.20">
    <property type="match status" value="1"/>
</dbReference>
<dbReference type="GO" id="GO:0006364">
    <property type="term" value="P:rRNA processing"/>
    <property type="evidence" value="ECO:0007669"/>
    <property type="project" value="UniProtKB-UniRule"/>
</dbReference>
<evidence type="ECO:0000256" key="13">
    <source>
        <dbReference type="ARBA" id="ARBA00022842"/>
    </source>
</evidence>
<evidence type="ECO:0000313" key="19">
    <source>
        <dbReference type="Proteomes" id="UP000177354"/>
    </source>
</evidence>
<dbReference type="PROSITE" id="PS00517">
    <property type="entry name" value="RNASE_3_1"/>
    <property type="match status" value="1"/>
</dbReference>
<dbReference type="InterPro" id="IPR014720">
    <property type="entry name" value="dsRBD_dom"/>
</dbReference>
<dbReference type="GO" id="GO:0004525">
    <property type="term" value="F:ribonuclease III activity"/>
    <property type="evidence" value="ECO:0007669"/>
    <property type="project" value="UniProtKB-UniRule"/>
</dbReference>
<dbReference type="GO" id="GO:0008033">
    <property type="term" value="P:tRNA processing"/>
    <property type="evidence" value="ECO:0007669"/>
    <property type="project" value="UniProtKB-KW"/>
</dbReference>
<evidence type="ECO:0000256" key="5">
    <source>
        <dbReference type="ARBA" id="ARBA00022490"/>
    </source>
</evidence>
<evidence type="ECO:0000256" key="14">
    <source>
        <dbReference type="ARBA" id="ARBA00022884"/>
    </source>
</evidence>
<keyword evidence="14 15" id="KW-0694">RNA-binding</keyword>
<keyword evidence="6 15" id="KW-0698">rRNA processing</keyword>
<dbReference type="PROSITE" id="PS50137">
    <property type="entry name" value="DS_RBD"/>
    <property type="match status" value="1"/>
</dbReference>
<dbReference type="CDD" id="cd10845">
    <property type="entry name" value="DSRM_RNAse_III_family"/>
    <property type="match status" value="1"/>
</dbReference>
<evidence type="ECO:0000313" key="18">
    <source>
        <dbReference type="EMBL" id="OGG06930.1"/>
    </source>
</evidence>
<dbReference type="SUPFAM" id="SSF54768">
    <property type="entry name" value="dsRNA-binding domain-like"/>
    <property type="match status" value="1"/>
</dbReference>
<evidence type="ECO:0000256" key="3">
    <source>
        <dbReference type="ARBA" id="ARBA00010183"/>
    </source>
</evidence>
<keyword evidence="9 15" id="KW-0540">Nuclease</keyword>
<dbReference type="GO" id="GO:0005737">
    <property type="term" value="C:cytoplasm"/>
    <property type="evidence" value="ECO:0007669"/>
    <property type="project" value="UniProtKB-SubCell"/>
</dbReference>
<feature type="active site" evidence="15">
    <location>
        <position position="121"/>
    </location>
</feature>
<dbReference type="Proteomes" id="UP000177354">
    <property type="component" value="Unassembled WGS sequence"/>
</dbReference>
<dbReference type="PROSITE" id="PS50142">
    <property type="entry name" value="RNASE_3_2"/>
    <property type="match status" value="1"/>
</dbReference>
<dbReference type="AlphaFoldDB" id="A0A1F5Z3A2"/>
<evidence type="ECO:0000256" key="8">
    <source>
        <dbReference type="ARBA" id="ARBA00022694"/>
    </source>
</evidence>
<keyword evidence="5 15" id="KW-0963">Cytoplasm</keyword>
<evidence type="ECO:0000256" key="2">
    <source>
        <dbReference type="ARBA" id="ARBA00004496"/>
    </source>
</evidence>
<dbReference type="InterPro" id="IPR036389">
    <property type="entry name" value="RNase_III_sf"/>
</dbReference>
<feature type="binding site" evidence="15">
    <location>
        <position position="121"/>
    </location>
    <ligand>
        <name>Mg(2+)</name>
        <dbReference type="ChEBI" id="CHEBI:18420"/>
    </ligand>
</feature>
<dbReference type="PANTHER" id="PTHR11207:SF0">
    <property type="entry name" value="RIBONUCLEASE 3"/>
    <property type="match status" value="1"/>
</dbReference>
<name>A0A1F5Z3A2_9BACT</name>
<evidence type="ECO:0000259" key="16">
    <source>
        <dbReference type="PROSITE" id="PS50137"/>
    </source>
</evidence>
<evidence type="ECO:0000256" key="7">
    <source>
        <dbReference type="ARBA" id="ARBA00022664"/>
    </source>
</evidence>
<evidence type="ECO:0000256" key="12">
    <source>
        <dbReference type="ARBA" id="ARBA00022801"/>
    </source>
</evidence>
<dbReference type="FunFam" id="3.30.160.20:FF:000003">
    <property type="entry name" value="Ribonuclease 3"/>
    <property type="match status" value="1"/>
</dbReference>
<dbReference type="GO" id="GO:0042802">
    <property type="term" value="F:identical protein binding"/>
    <property type="evidence" value="ECO:0007669"/>
    <property type="project" value="UniProtKB-ARBA"/>
</dbReference>
<keyword evidence="10 15" id="KW-0479">Metal-binding</keyword>
<accession>A0A1F5Z3A2</accession>
<dbReference type="GO" id="GO:0003725">
    <property type="term" value="F:double-stranded RNA binding"/>
    <property type="evidence" value="ECO:0007669"/>
    <property type="project" value="TreeGrafter"/>
</dbReference>
<dbReference type="PANTHER" id="PTHR11207">
    <property type="entry name" value="RIBONUCLEASE III"/>
    <property type="match status" value="1"/>
</dbReference>
<sequence>MSEIEKLSGILSITFQNNELIKQAFIHRSYLNEARVKIHSNERLEFLGDSILSFLVSDFLYAAFPKLPEGELTNLRSSVVKTSTLAQIAGQLQLGNFLKLSHGEEESGGRKNPSILADTFEALLGAIFLDLGLEPVKKILKNTLFSLIAKIYKEKSYKDAKSSFQEMVQNEIKISPVYKVTSEKGPDHAKEFTVAAYVDNIKWGQGSGKNKQEAEQQAAIVAIEKWKKK</sequence>
<keyword evidence="12 15" id="KW-0378">Hydrolase</keyword>
<dbReference type="SUPFAM" id="SSF69065">
    <property type="entry name" value="RNase III domain-like"/>
    <property type="match status" value="1"/>
</dbReference>
<dbReference type="CDD" id="cd00593">
    <property type="entry name" value="RIBOc"/>
    <property type="match status" value="1"/>
</dbReference>
<comment type="caution">
    <text evidence="18">The sequence shown here is derived from an EMBL/GenBank/DDBJ whole genome shotgun (WGS) entry which is preliminary data.</text>
</comment>
<dbReference type="InterPro" id="IPR000999">
    <property type="entry name" value="RNase_III_dom"/>
</dbReference>
<keyword evidence="8 15" id="KW-0819">tRNA processing</keyword>
<feature type="binding site" evidence="15">
    <location>
        <position position="45"/>
    </location>
    <ligand>
        <name>Mg(2+)</name>
        <dbReference type="ChEBI" id="CHEBI:18420"/>
    </ligand>
</feature>
<evidence type="ECO:0000259" key="17">
    <source>
        <dbReference type="PROSITE" id="PS50142"/>
    </source>
</evidence>
<evidence type="ECO:0000256" key="11">
    <source>
        <dbReference type="ARBA" id="ARBA00022759"/>
    </source>
</evidence>
<feature type="binding site" evidence="15">
    <location>
        <position position="118"/>
    </location>
    <ligand>
        <name>Mg(2+)</name>
        <dbReference type="ChEBI" id="CHEBI:18420"/>
    </ligand>
</feature>
<dbReference type="HAMAP" id="MF_00104">
    <property type="entry name" value="RNase_III"/>
    <property type="match status" value="1"/>
</dbReference>
<dbReference type="GO" id="GO:0006397">
    <property type="term" value="P:mRNA processing"/>
    <property type="evidence" value="ECO:0007669"/>
    <property type="project" value="UniProtKB-UniRule"/>
</dbReference>
<feature type="domain" description="RNase III" evidence="17">
    <location>
        <begin position="4"/>
        <end position="132"/>
    </location>
</feature>
<comment type="subunit">
    <text evidence="4 15">Homodimer.</text>
</comment>
<dbReference type="GO" id="GO:0019843">
    <property type="term" value="F:rRNA binding"/>
    <property type="evidence" value="ECO:0007669"/>
    <property type="project" value="UniProtKB-KW"/>
</dbReference>
<dbReference type="SMART" id="SM00535">
    <property type="entry name" value="RIBOc"/>
    <property type="match status" value="1"/>
</dbReference>
<evidence type="ECO:0000256" key="6">
    <source>
        <dbReference type="ARBA" id="ARBA00022552"/>
    </source>
</evidence>
<dbReference type="EMBL" id="MFJF01000013">
    <property type="protein sequence ID" value="OGG06930.1"/>
    <property type="molecule type" value="Genomic_DNA"/>
</dbReference>
<dbReference type="InterPro" id="IPR011907">
    <property type="entry name" value="RNase_III"/>
</dbReference>
<comment type="function">
    <text evidence="15">Digests double-stranded RNA. Involved in the processing of primary rRNA transcript to yield the immediate precursors to the large and small rRNAs (23S and 16S). Processes some mRNAs, and tRNAs when they are encoded in the rRNA operon. Processes pre-crRNA and tracrRNA of type II CRISPR loci if present in the organism.</text>
</comment>
<reference evidence="18 19" key="1">
    <citation type="journal article" date="2016" name="Nat. Commun.">
        <title>Thousands of microbial genomes shed light on interconnected biogeochemical processes in an aquifer system.</title>
        <authorList>
            <person name="Anantharaman K."/>
            <person name="Brown C.T."/>
            <person name="Hug L.A."/>
            <person name="Sharon I."/>
            <person name="Castelle C.J."/>
            <person name="Probst A.J."/>
            <person name="Thomas B.C."/>
            <person name="Singh A."/>
            <person name="Wilkins M.J."/>
            <person name="Karaoz U."/>
            <person name="Brodie E.L."/>
            <person name="Williams K.H."/>
            <person name="Hubbard S.S."/>
            <person name="Banfield J.F."/>
        </authorList>
    </citation>
    <scope>NUCLEOTIDE SEQUENCE [LARGE SCALE GENOMIC DNA]</scope>
</reference>
<feature type="active site" evidence="15">
    <location>
        <position position="49"/>
    </location>
</feature>
<comment type="subcellular location">
    <subcellularLocation>
        <location evidence="2 15">Cytoplasm</location>
    </subcellularLocation>
</comment>
<keyword evidence="13 15" id="KW-0460">Magnesium</keyword>
<evidence type="ECO:0000256" key="1">
    <source>
        <dbReference type="ARBA" id="ARBA00000109"/>
    </source>
</evidence>
<dbReference type="Pfam" id="PF00035">
    <property type="entry name" value="dsrm"/>
    <property type="match status" value="1"/>
</dbReference>
<proteinExistence type="inferred from homology"/>
<comment type="cofactor">
    <cofactor evidence="15">
        <name>Mg(2+)</name>
        <dbReference type="ChEBI" id="CHEBI:18420"/>
    </cofactor>
</comment>